<evidence type="ECO:0000313" key="3">
    <source>
        <dbReference type="Proteomes" id="UP000518288"/>
    </source>
</evidence>
<accession>A0A7Y9U696</accession>
<sequence>MTTTLRNTLMNTPRDVLDHWMQAVNRGDVDALLGLYDPQAVLIPTFSNRLLDTPEKLRDYFEKLGAREELSIALHEKTLLVQELPGRLFTLGGIYNWRFLVDGELLNFEARFSYVVDLARPRPILHHHSSQIPRML</sequence>
<comment type="caution">
    <text evidence="2">The sequence shown here is derived from an EMBL/GenBank/DDBJ whole genome shotgun (WGS) entry which is preliminary data.</text>
</comment>
<dbReference type="InterPro" id="IPR037401">
    <property type="entry name" value="SnoaL-like"/>
</dbReference>
<reference evidence="2 3" key="1">
    <citation type="submission" date="2020-07" db="EMBL/GenBank/DDBJ databases">
        <title>Genomic Encyclopedia of Archaeal and Bacterial Type Strains, Phase II (KMG-II): from individual species to whole genera.</title>
        <authorList>
            <person name="Goeker M."/>
        </authorList>
    </citation>
    <scope>NUCLEOTIDE SEQUENCE [LARGE SCALE GENOMIC DNA]</scope>
    <source>
        <strain evidence="2 3">DSM 21226</strain>
    </source>
</reference>
<dbReference type="AlphaFoldDB" id="A0A7Y9U696"/>
<dbReference type="Pfam" id="PF13474">
    <property type="entry name" value="SnoaL_3"/>
    <property type="match status" value="1"/>
</dbReference>
<dbReference type="RefSeq" id="WP_218897813.1">
    <property type="nucleotide sequence ID" value="NZ_JACCFH010000001.1"/>
</dbReference>
<gene>
    <name evidence="2" type="ORF">BDD16_002794</name>
</gene>
<dbReference type="Proteomes" id="UP000518288">
    <property type="component" value="Unassembled WGS sequence"/>
</dbReference>
<dbReference type="InterPro" id="IPR032710">
    <property type="entry name" value="NTF2-like_dom_sf"/>
</dbReference>
<evidence type="ECO:0000313" key="2">
    <source>
        <dbReference type="EMBL" id="NYG33808.1"/>
    </source>
</evidence>
<name>A0A7Y9U696_9BURK</name>
<evidence type="ECO:0000259" key="1">
    <source>
        <dbReference type="Pfam" id="PF13474"/>
    </source>
</evidence>
<protein>
    <recommendedName>
        <fullName evidence="1">SnoaL-like domain-containing protein</fullName>
    </recommendedName>
</protein>
<proteinExistence type="predicted"/>
<organism evidence="2 3">
    <name type="scientific">Sphaerotilus montanus</name>
    <dbReference type="NCBI Taxonomy" id="522889"/>
    <lineage>
        <taxon>Bacteria</taxon>
        <taxon>Pseudomonadati</taxon>
        <taxon>Pseudomonadota</taxon>
        <taxon>Betaproteobacteria</taxon>
        <taxon>Burkholderiales</taxon>
        <taxon>Sphaerotilaceae</taxon>
        <taxon>Sphaerotilus</taxon>
    </lineage>
</organism>
<feature type="domain" description="SnoaL-like" evidence="1">
    <location>
        <begin position="15"/>
        <end position="133"/>
    </location>
</feature>
<dbReference type="Gene3D" id="3.10.450.50">
    <property type="match status" value="1"/>
</dbReference>
<dbReference type="EMBL" id="JACCFH010000001">
    <property type="protein sequence ID" value="NYG33808.1"/>
    <property type="molecule type" value="Genomic_DNA"/>
</dbReference>
<keyword evidence="3" id="KW-1185">Reference proteome</keyword>
<dbReference type="SUPFAM" id="SSF54427">
    <property type="entry name" value="NTF2-like"/>
    <property type="match status" value="1"/>
</dbReference>